<sequence>MNDRIKELRKELGLSGEKFGERIGVKKAAISKIESGVVGLSDSNILAICREFNVNEDWLRYGTGEMFKDMTLDEEIISFIGDIQWDASNTFKKRFVSAIAKLNDEEWKVLEKIITVCANEVEEKEQ</sequence>
<organism evidence="2 3">
    <name type="scientific">Lachnoanaerobaculum orale</name>
    <dbReference type="NCBI Taxonomy" id="979627"/>
    <lineage>
        <taxon>Bacteria</taxon>
        <taxon>Bacillati</taxon>
        <taxon>Bacillota</taxon>
        <taxon>Clostridia</taxon>
        <taxon>Lachnospirales</taxon>
        <taxon>Lachnospiraceae</taxon>
        <taxon>Lachnoanaerobaculum</taxon>
    </lineage>
</organism>
<reference evidence="2 3" key="1">
    <citation type="submission" date="2018-11" db="EMBL/GenBank/DDBJ databases">
        <title>Genome sequencing of Lachnoanaerobaculum orale DSM 24553T.</title>
        <authorList>
            <person name="Kook J.-K."/>
            <person name="Park S.-N."/>
            <person name="Lim Y.K."/>
        </authorList>
    </citation>
    <scope>NUCLEOTIDE SEQUENCE [LARGE SCALE GENOMIC DNA]</scope>
    <source>
        <strain evidence="2 3">DSM 24553</strain>
    </source>
</reference>
<name>A0A3P3Q363_9FIRM</name>
<evidence type="ECO:0000313" key="3">
    <source>
        <dbReference type="Proteomes" id="UP000276982"/>
    </source>
</evidence>
<dbReference type="RefSeq" id="WP_124950213.1">
    <property type="nucleotide sequence ID" value="NZ_RRCM01000001.1"/>
</dbReference>
<dbReference type="InterPro" id="IPR001387">
    <property type="entry name" value="Cro/C1-type_HTH"/>
</dbReference>
<gene>
    <name evidence="2" type="ORF">EHW90_00020</name>
</gene>
<dbReference type="Pfam" id="PF01381">
    <property type="entry name" value="HTH_3"/>
    <property type="match status" value="1"/>
</dbReference>
<dbReference type="Gene3D" id="1.10.260.40">
    <property type="entry name" value="lambda repressor-like DNA-binding domains"/>
    <property type="match status" value="1"/>
</dbReference>
<protein>
    <submittedName>
        <fullName evidence="2">XRE family transcriptional regulator</fullName>
    </submittedName>
</protein>
<accession>A0A3P3Q363</accession>
<evidence type="ECO:0000313" key="2">
    <source>
        <dbReference type="EMBL" id="RRJ15474.1"/>
    </source>
</evidence>
<dbReference type="SMART" id="SM00530">
    <property type="entry name" value="HTH_XRE"/>
    <property type="match status" value="1"/>
</dbReference>
<dbReference type="EMBL" id="RRCM01000001">
    <property type="protein sequence ID" value="RRJ15474.1"/>
    <property type="molecule type" value="Genomic_DNA"/>
</dbReference>
<proteinExistence type="predicted"/>
<keyword evidence="3" id="KW-1185">Reference proteome</keyword>
<dbReference type="SUPFAM" id="SSF47413">
    <property type="entry name" value="lambda repressor-like DNA-binding domains"/>
    <property type="match status" value="1"/>
</dbReference>
<comment type="caution">
    <text evidence="2">The sequence shown here is derived from an EMBL/GenBank/DDBJ whole genome shotgun (WGS) entry which is preliminary data.</text>
</comment>
<evidence type="ECO:0000259" key="1">
    <source>
        <dbReference type="PROSITE" id="PS50943"/>
    </source>
</evidence>
<dbReference type="CDD" id="cd00093">
    <property type="entry name" value="HTH_XRE"/>
    <property type="match status" value="1"/>
</dbReference>
<dbReference type="AlphaFoldDB" id="A0A3P3Q363"/>
<dbReference type="GO" id="GO:0003677">
    <property type="term" value="F:DNA binding"/>
    <property type="evidence" value="ECO:0007669"/>
    <property type="project" value="InterPro"/>
</dbReference>
<dbReference type="Proteomes" id="UP000276982">
    <property type="component" value="Unassembled WGS sequence"/>
</dbReference>
<dbReference type="PROSITE" id="PS50943">
    <property type="entry name" value="HTH_CROC1"/>
    <property type="match status" value="1"/>
</dbReference>
<feature type="domain" description="HTH cro/C1-type" evidence="1">
    <location>
        <begin position="5"/>
        <end position="59"/>
    </location>
</feature>
<dbReference type="InterPro" id="IPR010982">
    <property type="entry name" value="Lambda_DNA-bd_dom_sf"/>
</dbReference>